<gene>
    <name evidence="1" type="ORF">HYALB_00013343</name>
</gene>
<proteinExistence type="predicted"/>
<evidence type="ECO:0000313" key="2">
    <source>
        <dbReference type="Proteomes" id="UP000701801"/>
    </source>
</evidence>
<dbReference type="AlphaFoldDB" id="A0A9N9LUZ1"/>
<evidence type="ECO:0000313" key="1">
    <source>
        <dbReference type="EMBL" id="CAG8981725.1"/>
    </source>
</evidence>
<protein>
    <submittedName>
        <fullName evidence="1">Uncharacterized protein</fullName>
    </submittedName>
</protein>
<comment type="caution">
    <text evidence="1">The sequence shown here is derived from an EMBL/GenBank/DDBJ whole genome shotgun (WGS) entry which is preliminary data.</text>
</comment>
<organism evidence="1 2">
    <name type="scientific">Hymenoscyphus albidus</name>
    <dbReference type="NCBI Taxonomy" id="595503"/>
    <lineage>
        <taxon>Eukaryota</taxon>
        <taxon>Fungi</taxon>
        <taxon>Dikarya</taxon>
        <taxon>Ascomycota</taxon>
        <taxon>Pezizomycotina</taxon>
        <taxon>Leotiomycetes</taxon>
        <taxon>Helotiales</taxon>
        <taxon>Helotiaceae</taxon>
        <taxon>Hymenoscyphus</taxon>
    </lineage>
</organism>
<accession>A0A9N9LUZ1</accession>
<dbReference type="EMBL" id="CAJVRM010000510">
    <property type="protein sequence ID" value="CAG8981725.1"/>
    <property type="molecule type" value="Genomic_DNA"/>
</dbReference>
<name>A0A9N9LUZ1_9HELO</name>
<keyword evidence="2" id="KW-1185">Reference proteome</keyword>
<reference evidence="1" key="1">
    <citation type="submission" date="2021-07" db="EMBL/GenBank/DDBJ databases">
        <authorList>
            <person name="Durling M."/>
        </authorList>
    </citation>
    <scope>NUCLEOTIDE SEQUENCE</scope>
</reference>
<sequence length="149" mass="16473">MRFQTIVGPILQLTPAFADDYSFLTGNDNSCCPDDECYISNTNRLATKVTVSYGDVNVTSHIQLCGNTVPLEDLHPPIAAEGATKITLVYSNHFFELDGTVISNDDARVTAEKEYESKNEGALSDYIACIIEKDTDPENSVIGEYQYEF</sequence>
<dbReference type="Proteomes" id="UP000701801">
    <property type="component" value="Unassembled WGS sequence"/>
</dbReference>